<dbReference type="Gene3D" id="3.40.50.620">
    <property type="entry name" value="HUPs"/>
    <property type="match status" value="1"/>
</dbReference>
<dbReference type="OrthoDB" id="434144at2759"/>
<dbReference type="SUPFAM" id="SSF52402">
    <property type="entry name" value="Adenine nucleotide alpha hydrolases-like"/>
    <property type="match status" value="1"/>
</dbReference>
<dbReference type="Proteomes" id="UP000799770">
    <property type="component" value="Unassembled WGS sequence"/>
</dbReference>
<keyword evidence="3" id="KW-0819">tRNA processing</keyword>
<reference evidence="9" key="1">
    <citation type="journal article" date="2020" name="Stud. Mycol.">
        <title>101 Dothideomycetes genomes: a test case for predicting lifestyles and emergence of pathogens.</title>
        <authorList>
            <person name="Haridas S."/>
            <person name="Albert R."/>
            <person name="Binder M."/>
            <person name="Bloem J."/>
            <person name="Labutti K."/>
            <person name="Salamov A."/>
            <person name="Andreopoulos B."/>
            <person name="Baker S."/>
            <person name="Barry K."/>
            <person name="Bills G."/>
            <person name="Bluhm B."/>
            <person name="Cannon C."/>
            <person name="Castanera R."/>
            <person name="Culley D."/>
            <person name="Daum C."/>
            <person name="Ezra D."/>
            <person name="Gonzalez J."/>
            <person name="Henrissat B."/>
            <person name="Kuo A."/>
            <person name="Liang C."/>
            <person name="Lipzen A."/>
            <person name="Lutzoni F."/>
            <person name="Magnuson J."/>
            <person name="Mondo S."/>
            <person name="Nolan M."/>
            <person name="Ohm R."/>
            <person name="Pangilinan J."/>
            <person name="Park H.-J."/>
            <person name="Ramirez L."/>
            <person name="Alfaro M."/>
            <person name="Sun H."/>
            <person name="Tritt A."/>
            <person name="Yoshinaga Y."/>
            <person name="Zwiers L.-H."/>
            <person name="Turgeon B."/>
            <person name="Goodwin S."/>
            <person name="Spatafora J."/>
            <person name="Crous P."/>
            <person name="Grigoriev I."/>
        </authorList>
    </citation>
    <scope>NUCLEOTIDE SEQUENCE</scope>
    <source>
        <strain evidence="9">CBS 627.86</strain>
    </source>
</reference>
<dbReference type="GO" id="GO:0032267">
    <property type="term" value="F:tRNA(Ile)-lysidine synthase activity"/>
    <property type="evidence" value="ECO:0007669"/>
    <property type="project" value="UniProtKB-EC"/>
</dbReference>
<keyword evidence="4" id="KW-0547">Nucleotide-binding</keyword>
<comment type="catalytic activity">
    <reaction evidence="6">
        <text>cytidine(34) in tRNA(Ile2) + L-lysine + ATP = lysidine(34) in tRNA(Ile2) + AMP + diphosphate + H(+)</text>
        <dbReference type="Rhea" id="RHEA:43744"/>
        <dbReference type="Rhea" id="RHEA-COMP:10625"/>
        <dbReference type="Rhea" id="RHEA-COMP:10670"/>
        <dbReference type="ChEBI" id="CHEBI:15378"/>
        <dbReference type="ChEBI" id="CHEBI:30616"/>
        <dbReference type="ChEBI" id="CHEBI:32551"/>
        <dbReference type="ChEBI" id="CHEBI:33019"/>
        <dbReference type="ChEBI" id="CHEBI:82748"/>
        <dbReference type="ChEBI" id="CHEBI:83665"/>
        <dbReference type="ChEBI" id="CHEBI:456215"/>
        <dbReference type="EC" id="6.3.4.19"/>
    </reaction>
</comment>
<dbReference type="AlphaFoldDB" id="A0A6A5ZPA3"/>
<feature type="domain" description="tRNA(Ile)-lysidine/2-thiocytidine synthase N-terminal" evidence="8">
    <location>
        <begin position="1"/>
        <end position="211"/>
    </location>
</feature>
<feature type="region of interest" description="Disordered" evidence="7">
    <location>
        <begin position="525"/>
        <end position="552"/>
    </location>
</feature>
<dbReference type="PANTHER" id="PTHR43033:SF1">
    <property type="entry name" value="TRNA(ILE)-LYSIDINE SYNTHASE-RELATED"/>
    <property type="match status" value="1"/>
</dbReference>
<dbReference type="InterPro" id="IPR012795">
    <property type="entry name" value="tRNA_Ile_lys_synt_N"/>
</dbReference>
<evidence type="ECO:0000313" key="9">
    <source>
        <dbReference type="EMBL" id="KAF2120834.1"/>
    </source>
</evidence>
<name>A0A6A5ZPA3_9PLEO</name>
<evidence type="ECO:0000256" key="4">
    <source>
        <dbReference type="ARBA" id="ARBA00022741"/>
    </source>
</evidence>
<dbReference type="Pfam" id="PF01171">
    <property type="entry name" value="ATP_bind_3"/>
    <property type="match status" value="1"/>
</dbReference>
<evidence type="ECO:0000256" key="1">
    <source>
        <dbReference type="ARBA" id="ARBA00013267"/>
    </source>
</evidence>
<evidence type="ECO:0000256" key="2">
    <source>
        <dbReference type="ARBA" id="ARBA00022598"/>
    </source>
</evidence>
<keyword evidence="5" id="KW-0067">ATP-binding</keyword>
<evidence type="ECO:0000256" key="5">
    <source>
        <dbReference type="ARBA" id="ARBA00022840"/>
    </source>
</evidence>
<dbReference type="InterPro" id="IPR012094">
    <property type="entry name" value="tRNA_Ile_lys_synt"/>
</dbReference>
<dbReference type="EMBL" id="ML977313">
    <property type="protein sequence ID" value="KAF2120834.1"/>
    <property type="molecule type" value="Genomic_DNA"/>
</dbReference>
<sequence>MALATLYTKAARSSLVPPNCHAFIIDHKARPESAEEARWVAEQLRSKFDMESTIIPLVWPKDLDPNDTTKFETAARKLRYRALGLACGRQNVRMLMTAHHGDDVAETILMRLILKRWRSGLQGMFPVQWIPECHGVHGVHHSGGLKKAELQEQSKIALPFPIEQGGIQLLRPLLAFEKSRLIATCEDNGTPWVEDKTNHDRTLTARNACRHIMKHHRLPSALSQPSLVTIAHNMQARVGDVKAKAEKLFDNCPLELNIQTGSLIVRLPRVDSLLNRPITTESDRNEARNIAYSLLARLTDLVSPQESTIVTRFARIVGFIYPSLSSTGTEDAHNQSIPYFNLNSVWFRPLLHGKPLDRTKSPQYHEGDWLFSRQPFQFLEHSAVSITIPPLSSSEGSRDPQWHLFDGRFWIRIHNHTPSPLILRPFKHADLETLAAETKANPDKTAYHSRVIKAAIARIKPADLRLGLPVIAQVNPDGEDNILTLPTLYPSGSILPDIHWELRYKKVDMGSRALHEVVAVGIREPSRTELGSDEDEDGGEQTVDQVAGGAGR</sequence>
<dbReference type="NCBIfam" id="TIGR02432">
    <property type="entry name" value="lysidine_TilS_N"/>
    <property type="match status" value="1"/>
</dbReference>
<protein>
    <recommendedName>
        <fullName evidence="1">tRNA(Ile)-lysidine synthetase</fullName>
        <ecNumber evidence="1">6.3.4.19</ecNumber>
    </recommendedName>
</protein>
<dbReference type="GO" id="GO:0008033">
    <property type="term" value="P:tRNA processing"/>
    <property type="evidence" value="ECO:0007669"/>
    <property type="project" value="UniProtKB-KW"/>
</dbReference>
<proteinExistence type="predicted"/>
<dbReference type="PANTHER" id="PTHR43033">
    <property type="entry name" value="TRNA(ILE)-LYSIDINE SYNTHASE-RELATED"/>
    <property type="match status" value="1"/>
</dbReference>
<keyword evidence="10" id="KW-1185">Reference proteome</keyword>
<dbReference type="InterPro" id="IPR011063">
    <property type="entry name" value="TilS/TtcA_N"/>
</dbReference>
<evidence type="ECO:0000313" key="10">
    <source>
        <dbReference type="Proteomes" id="UP000799770"/>
    </source>
</evidence>
<dbReference type="GO" id="GO:0005524">
    <property type="term" value="F:ATP binding"/>
    <property type="evidence" value="ECO:0007669"/>
    <property type="project" value="UniProtKB-KW"/>
</dbReference>
<evidence type="ECO:0000259" key="8">
    <source>
        <dbReference type="Pfam" id="PF01171"/>
    </source>
</evidence>
<evidence type="ECO:0000256" key="3">
    <source>
        <dbReference type="ARBA" id="ARBA00022694"/>
    </source>
</evidence>
<dbReference type="EC" id="6.3.4.19" evidence="1"/>
<keyword evidence="2" id="KW-0436">Ligase</keyword>
<dbReference type="InterPro" id="IPR014729">
    <property type="entry name" value="Rossmann-like_a/b/a_fold"/>
</dbReference>
<evidence type="ECO:0000256" key="6">
    <source>
        <dbReference type="ARBA" id="ARBA00048539"/>
    </source>
</evidence>
<gene>
    <name evidence="9" type="ORF">BDV96DRAFT_641489</name>
</gene>
<evidence type="ECO:0000256" key="7">
    <source>
        <dbReference type="SAM" id="MobiDB-lite"/>
    </source>
</evidence>
<organism evidence="9 10">
    <name type="scientific">Lophiotrema nucula</name>
    <dbReference type="NCBI Taxonomy" id="690887"/>
    <lineage>
        <taxon>Eukaryota</taxon>
        <taxon>Fungi</taxon>
        <taxon>Dikarya</taxon>
        <taxon>Ascomycota</taxon>
        <taxon>Pezizomycotina</taxon>
        <taxon>Dothideomycetes</taxon>
        <taxon>Pleosporomycetidae</taxon>
        <taxon>Pleosporales</taxon>
        <taxon>Lophiotremataceae</taxon>
        <taxon>Lophiotrema</taxon>
    </lineage>
</organism>
<accession>A0A6A5ZPA3</accession>
<dbReference type="CDD" id="cd01992">
    <property type="entry name" value="TilS_N"/>
    <property type="match status" value="1"/>
</dbReference>